<keyword evidence="5" id="KW-1185">Reference proteome</keyword>
<evidence type="ECO:0000256" key="2">
    <source>
        <dbReference type="SAM" id="MobiDB-lite"/>
    </source>
</evidence>
<organism evidence="4 5">
    <name type="scientific">Pelagomonas calceolata</name>
    <dbReference type="NCBI Taxonomy" id="35677"/>
    <lineage>
        <taxon>Eukaryota</taxon>
        <taxon>Sar</taxon>
        <taxon>Stramenopiles</taxon>
        <taxon>Ochrophyta</taxon>
        <taxon>Pelagophyceae</taxon>
        <taxon>Pelagomonadales</taxon>
        <taxon>Pelagomonadaceae</taxon>
        <taxon>Pelagomonas</taxon>
    </lineage>
</organism>
<evidence type="ECO:0000313" key="4">
    <source>
        <dbReference type="EMBL" id="CAH0364905.1"/>
    </source>
</evidence>
<gene>
    <name evidence="4" type="ORF">PECAL_1P12950</name>
</gene>
<evidence type="ECO:0008006" key="6">
    <source>
        <dbReference type="Google" id="ProtNLM"/>
    </source>
</evidence>
<evidence type="ECO:0000256" key="3">
    <source>
        <dbReference type="SAM" id="SignalP"/>
    </source>
</evidence>
<comment type="caution">
    <text evidence="4">The sequence shown here is derived from an EMBL/GenBank/DDBJ whole genome shotgun (WGS) entry which is preliminary data.</text>
</comment>
<keyword evidence="3" id="KW-0732">Signal</keyword>
<feature type="chain" id="PRO_5035321744" description="Centrosomal protein of 19 kDa" evidence="3">
    <location>
        <begin position="18"/>
        <end position="215"/>
    </location>
</feature>
<feature type="signal peptide" evidence="3">
    <location>
        <begin position="1"/>
        <end position="17"/>
    </location>
</feature>
<feature type="coiled-coil region" evidence="1">
    <location>
        <begin position="45"/>
        <end position="72"/>
    </location>
</feature>
<dbReference type="Proteomes" id="UP000789595">
    <property type="component" value="Unassembled WGS sequence"/>
</dbReference>
<name>A0A8J2WEA2_9STRA</name>
<protein>
    <recommendedName>
        <fullName evidence="6">Centrosomal protein of 19 kDa</fullName>
    </recommendedName>
</protein>
<feature type="compositionally biased region" description="Basic and acidic residues" evidence="2">
    <location>
        <begin position="206"/>
        <end position="215"/>
    </location>
</feature>
<dbReference type="AlphaFoldDB" id="A0A8J2WEA2"/>
<dbReference type="EMBL" id="CAKKNE010000001">
    <property type="protein sequence ID" value="CAH0364905.1"/>
    <property type="molecule type" value="Genomic_DNA"/>
</dbReference>
<proteinExistence type="predicted"/>
<reference evidence="4" key="1">
    <citation type="submission" date="2021-11" db="EMBL/GenBank/DDBJ databases">
        <authorList>
            <consortium name="Genoscope - CEA"/>
            <person name="William W."/>
        </authorList>
    </citation>
    <scope>NUCLEOTIDE SEQUENCE</scope>
</reference>
<feature type="region of interest" description="Disordered" evidence="2">
    <location>
        <begin position="186"/>
        <end position="215"/>
    </location>
</feature>
<sequence>MRRVRATLLALLQAVHCFAPRRLHQPHSPATKGCTRRRRRLSATNEDVLEAIKALSARIDTLAADVEQLKSARVDGLEAELERLRTAPPAPMTTAEALRTPPEPRTSARTAPGLNAALSARAALGAVRGQAPATSPALRRAATTYDADEVEELGGEAFFFEGGGGKNDEFLDDEMEELLAIGGDPTFLEQARGGSGEFEWDGVEDDAAHFDDPVD</sequence>
<accession>A0A8J2WEA2</accession>
<keyword evidence="1" id="KW-0175">Coiled coil</keyword>
<feature type="region of interest" description="Disordered" evidence="2">
    <location>
        <begin position="85"/>
        <end position="111"/>
    </location>
</feature>
<evidence type="ECO:0000256" key="1">
    <source>
        <dbReference type="SAM" id="Coils"/>
    </source>
</evidence>
<evidence type="ECO:0000313" key="5">
    <source>
        <dbReference type="Proteomes" id="UP000789595"/>
    </source>
</evidence>